<feature type="binding site" evidence="15 17">
    <location>
        <position position="499"/>
    </location>
    <ligand>
        <name>Zn(2+)</name>
        <dbReference type="ChEBI" id="CHEBI:29105"/>
        <note>catalytic</note>
    </ligand>
</feature>
<evidence type="ECO:0000256" key="5">
    <source>
        <dbReference type="ARBA" id="ARBA00022685"/>
    </source>
</evidence>
<feature type="binding site" evidence="15">
    <location>
        <position position="552"/>
    </location>
    <ligand>
        <name>Ca(2+)</name>
        <dbReference type="ChEBI" id="CHEBI:29108"/>
        <label>1</label>
    </ligand>
</feature>
<feature type="disulfide bond" evidence="16">
    <location>
        <begin position="600"/>
        <end position="631"/>
    </location>
</feature>
<dbReference type="Ensembl" id="ENSATET00000076067.1">
    <property type="protein sequence ID" value="ENSATEP00000077153.1"/>
    <property type="gene ID" value="ENSATEG00000024185.3"/>
</dbReference>
<dbReference type="SUPFAM" id="SSF82895">
    <property type="entry name" value="TSP-1 type 1 repeat"/>
    <property type="match status" value="5"/>
</dbReference>
<keyword evidence="5" id="KW-0165">Cleavage on pair of basic residues</keyword>
<dbReference type="Pfam" id="PF01421">
    <property type="entry name" value="Reprolysin"/>
    <property type="match status" value="1"/>
</dbReference>
<keyword evidence="10 15" id="KW-0862">Zinc</keyword>
<evidence type="ECO:0000256" key="6">
    <source>
        <dbReference type="ARBA" id="ARBA00022723"/>
    </source>
</evidence>
<evidence type="ECO:0000256" key="2">
    <source>
        <dbReference type="ARBA" id="ARBA00022525"/>
    </source>
</evidence>
<keyword evidence="8" id="KW-0677">Repeat</keyword>
<dbReference type="FunFam" id="3.40.390.10:FF:000001">
    <property type="entry name" value="A disintegrin and metalloproteinase with thrombospondin motifs 1"/>
    <property type="match status" value="1"/>
</dbReference>
<dbReference type="Proteomes" id="UP000265040">
    <property type="component" value="Chromosome 16"/>
</dbReference>
<dbReference type="InterPro" id="IPR024079">
    <property type="entry name" value="MetalloPept_cat_dom_sf"/>
</dbReference>
<feature type="binding site" evidence="15">
    <location>
        <position position="355"/>
    </location>
    <ligand>
        <name>Ca(2+)</name>
        <dbReference type="ChEBI" id="CHEBI:29108"/>
        <label>2</label>
    </ligand>
</feature>
<feature type="binding site" evidence="15">
    <location>
        <position position="555"/>
    </location>
    <ligand>
        <name>Ca(2+)</name>
        <dbReference type="ChEBI" id="CHEBI:29108"/>
        <label>2</label>
    </ligand>
</feature>
<keyword evidence="11" id="KW-0482">Metalloprotease</keyword>
<dbReference type="Pfam" id="PF17771">
    <property type="entry name" value="ADAMTS_CR_2"/>
    <property type="match status" value="1"/>
</dbReference>
<feature type="binding site" evidence="15 17">
    <location>
        <position position="495"/>
    </location>
    <ligand>
        <name>Zn(2+)</name>
        <dbReference type="ChEBI" id="CHEBI:29105"/>
        <note>catalytic</note>
    </ligand>
</feature>
<evidence type="ECO:0000313" key="22">
    <source>
        <dbReference type="Ensembl" id="ENSATEP00000077153.1"/>
    </source>
</evidence>
<dbReference type="Gene3D" id="2.20.100.10">
    <property type="entry name" value="Thrombospondin type-1 (TSP1) repeat"/>
    <property type="match status" value="5"/>
</dbReference>
<feature type="active site" evidence="14 17">
    <location>
        <position position="496"/>
    </location>
</feature>
<dbReference type="InterPro" id="IPR000884">
    <property type="entry name" value="TSP1_rpt"/>
</dbReference>
<dbReference type="InterPro" id="IPR041645">
    <property type="entry name" value="ADAMTS_CR_2"/>
</dbReference>
<dbReference type="Gene3D" id="3.40.390.10">
    <property type="entry name" value="Collagenase (Catalytic Domain)"/>
    <property type="match status" value="1"/>
</dbReference>
<dbReference type="PROSITE" id="PS50900">
    <property type="entry name" value="PLAC"/>
    <property type="match status" value="1"/>
</dbReference>
<evidence type="ECO:0000256" key="10">
    <source>
        <dbReference type="ARBA" id="ARBA00022833"/>
    </source>
</evidence>
<dbReference type="Pfam" id="PF00090">
    <property type="entry name" value="TSP_1"/>
    <property type="match status" value="1"/>
</dbReference>
<comment type="subcellular location">
    <subcellularLocation>
        <location evidence="1">Secreted</location>
        <location evidence="1">Extracellular space</location>
        <location evidence="1">Extracellular matrix</location>
    </subcellularLocation>
</comment>
<evidence type="ECO:0000256" key="7">
    <source>
        <dbReference type="ARBA" id="ARBA00022729"/>
    </source>
</evidence>
<dbReference type="Pfam" id="PF08686">
    <property type="entry name" value="PLAC"/>
    <property type="match status" value="1"/>
</dbReference>
<organism evidence="22 23">
    <name type="scientific">Anabas testudineus</name>
    <name type="common">Climbing perch</name>
    <name type="synonym">Anthias testudineus</name>
    <dbReference type="NCBI Taxonomy" id="64144"/>
    <lineage>
        <taxon>Eukaryota</taxon>
        <taxon>Metazoa</taxon>
        <taxon>Chordata</taxon>
        <taxon>Craniata</taxon>
        <taxon>Vertebrata</taxon>
        <taxon>Euteleostomi</taxon>
        <taxon>Actinopterygii</taxon>
        <taxon>Neopterygii</taxon>
        <taxon>Teleostei</taxon>
        <taxon>Neoteleostei</taxon>
        <taxon>Acanthomorphata</taxon>
        <taxon>Anabantaria</taxon>
        <taxon>Anabantiformes</taxon>
        <taxon>Anabantoidei</taxon>
        <taxon>Anabantidae</taxon>
        <taxon>Anabas</taxon>
    </lineage>
</organism>
<dbReference type="SMART" id="SM00209">
    <property type="entry name" value="TSP1"/>
    <property type="match status" value="6"/>
</dbReference>
<reference evidence="22" key="2">
    <citation type="submission" date="2025-08" db="UniProtKB">
        <authorList>
            <consortium name="Ensembl"/>
        </authorList>
    </citation>
    <scope>IDENTIFICATION</scope>
</reference>
<feature type="binding site" evidence="15">
    <location>
        <position position="555"/>
    </location>
    <ligand>
        <name>Ca(2+)</name>
        <dbReference type="ChEBI" id="CHEBI:29108"/>
        <label>1</label>
    </ligand>
</feature>
<evidence type="ECO:0000256" key="1">
    <source>
        <dbReference type="ARBA" id="ARBA00004498"/>
    </source>
</evidence>
<evidence type="ECO:0000256" key="4">
    <source>
        <dbReference type="ARBA" id="ARBA00022670"/>
    </source>
</evidence>
<dbReference type="Pfam" id="PF01562">
    <property type="entry name" value="Pep_M12B_propep"/>
    <property type="match status" value="1"/>
</dbReference>
<dbReference type="FunFam" id="2.20.100.10:FF:000005">
    <property type="entry name" value="ADAM metallopeptidase with thrombospondin type 1 motif 9"/>
    <property type="match status" value="1"/>
</dbReference>
<feature type="disulfide bond" evidence="16">
    <location>
        <begin position="454"/>
        <end position="461"/>
    </location>
</feature>
<feature type="disulfide bond" evidence="16">
    <location>
        <begin position="664"/>
        <end position="702"/>
    </location>
</feature>
<dbReference type="InterPro" id="IPR001590">
    <property type="entry name" value="Peptidase_M12B"/>
</dbReference>
<evidence type="ECO:0000256" key="16">
    <source>
        <dbReference type="PIRSR" id="PIRSR613273-3"/>
    </source>
</evidence>
<keyword evidence="9" id="KW-0378">Hydrolase</keyword>
<feature type="disulfide bond" evidence="16">
    <location>
        <begin position="625"/>
        <end position="636"/>
    </location>
</feature>
<feature type="signal peptide" evidence="19">
    <location>
        <begin position="1"/>
        <end position="31"/>
    </location>
</feature>
<feature type="disulfide bond" evidence="16">
    <location>
        <begin position="473"/>
        <end position="552"/>
    </location>
</feature>
<dbReference type="InterPro" id="IPR010294">
    <property type="entry name" value="ADAMTS_spacer1"/>
</dbReference>
<feature type="binding site" evidence="15 17">
    <location>
        <position position="505"/>
    </location>
    <ligand>
        <name>Zn(2+)</name>
        <dbReference type="ChEBI" id="CHEBI:29105"/>
        <note>catalytic</note>
    </ligand>
</feature>
<comment type="caution">
    <text evidence="17">Lacks conserved residue(s) required for the propagation of feature annotation.</text>
</comment>
<feature type="disulfide bond" evidence="16">
    <location>
        <begin position="591"/>
        <end position="612"/>
    </location>
</feature>
<dbReference type="InterPro" id="IPR010909">
    <property type="entry name" value="PLAC"/>
</dbReference>
<feature type="compositionally biased region" description="Polar residues" evidence="18">
    <location>
        <begin position="252"/>
        <end position="264"/>
    </location>
</feature>
<dbReference type="PANTHER" id="PTHR13723:SF140">
    <property type="entry name" value="A DISINTEGRIN AND METALLOPROTEINASE WITH THROMBOSPONDIN MOTIFS 16"/>
    <property type="match status" value="1"/>
</dbReference>
<dbReference type="PRINTS" id="PR01857">
    <property type="entry name" value="ADAMTSFAMILY"/>
</dbReference>
<feature type="disulfide bond" evidence="16">
    <location>
        <begin position="428"/>
        <end position="479"/>
    </location>
</feature>
<dbReference type="Gene3D" id="3.40.1620.60">
    <property type="match status" value="1"/>
</dbReference>
<feature type="domain" description="Peptidase M12B" evidence="20">
    <location>
        <begin position="352"/>
        <end position="557"/>
    </location>
</feature>
<feature type="disulfide bond" evidence="16">
    <location>
        <begin position="580"/>
        <end position="605"/>
    </location>
</feature>
<evidence type="ECO:0000256" key="3">
    <source>
        <dbReference type="ARBA" id="ARBA00022530"/>
    </source>
</evidence>
<feature type="binding site" evidence="15">
    <location>
        <position position="443"/>
    </location>
    <ligand>
        <name>Ca(2+)</name>
        <dbReference type="ChEBI" id="CHEBI:29108"/>
        <label>1</label>
    </ligand>
</feature>
<dbReference type="SUPFAM" id="SSF55486">
    <property type="entry name" value="Metalloproteases ('zincins'), catalytic domain"/>
    <property type="match status" value="1"/>
</dbReference>
<feature type="disulfide bond" evidence="16">
    <location>
        <begin position="660"/>
        <end position="697"/>
    </location>
</feature>
<evidence type="ECO:0000256" key="15">
    <source>
        <dbReference type="PIRSR" id="PIRSR613273-2"/>
    </source>
</evidence>
<dbReference type="InterPro" id="IPR002870">
    <property type="entry name" value="Peptidase_M12B_N"/>
</dbReference>
<dbReference type="GO" id="GO:0031012">
    <property type="term" value="C:extracellular matrix"/>
    <property type="evidence" value="ECO:0007669"/>
    <property type="project" value="TreeGrafter"/>
</dbReference>
<dbReference type="PRINTS" id="PR01705">
    <property type="entry name" value="TSP1REPEAT"/>
</dbReference>
<feature type="disulfide bond" evidence="16">
    <location>
        <begin position="512"/>
        <end position="536"/>
    </location>
</feature>
<keyword evidence="15" id="KW-0106">Calcium</keyword>
<evidence type="ECO:0000313" key="23">
    <source>
        <dbReference type="Proteomes" id="UP000265040"/>
    </source>
</evidence>
<keyword evidence="2" id="KW-0964">Secreted</keyword>
<dbReference type="PROSITE" id="PS50215">
    <property type="entry name" value="ADAM_MEPRO"/>
    <property type="match status" value="1"/>
</dbReference>
<dbReference type="Pfam" id="PF19236">
    <property type="entry name" value="ADAMTS_CR_3"/>
    <property type="match status" value="1"/>
</dbReference>
<dbReference type="GO" id="GO:0046872">
    <property type="term" value="F:metal ion binding"/>
    <property type="evidence" value="ECO:0007669"/>
    <property type="project" value="UniProtKB-KW"/>
</dbReference>
<evidence type="ECO:0000256" key="14">
    <source>
        <dbReference type="PIRSR" id="PIRSR613273-1"/>
    </source>
</evidence>
<dbReference type="Pfam" id="PF19030">
    <property type="entry name" value="TSP1_ADAMTS"/>
    <property type="match status" value="4"/>
</dbReference>
<evidence type="ECO:0000256" key="19">
    <source>
        <dbReference type="SAM" id="SignalP"/>
    </source>
</evidence>
<keyword evidence="3" id="KW-0272">Extracellular matrix</keyword>
<dbReference type="Pfam" id="PF05986">
    <property type="entry name" value="ADAMTS_spacer1"/>
    <property type="match status" value="1"/>
</dbReference>
<proteinExistence type="predicted"/>
<accession>A0AAQ6ITC4</accession>
<feature type="disulfide bond" evidence="16">
    <location>
        <begin position="675"/>
        <end position="687"/>
    </location>
</feature>
<dbReference type="GO" id="GO:0004222">
    <property type="term" value="F:metalloendopeptidase activity"/>
    <property type="evidence" value="ECO:0007669"/>
    <property type="project" value="InterPro"/>
</dbReference>
<reference evidence="22" key="3">
    <citation type="submission" date="2025-09" db="UniProtKB">
        <authorList>
            <consortium name="Ensembl"/>
        </authorList>
    </citation>
    <scope>IDENTIFICATION</scope>
</reference>
<keyword evidence="7 19" id="KW-0732">Signal</keyword>
<evidence type="ECO:0000256" key="17">
    <source>
        <dbReference type="PROSITE-ProRule" id="PRU00276"/>
    </source>
</evidence>
<keyword evidence="23" id="KW-1185">Reference proteome</keyword>
<dbReference type="InterPro" id="IPR050439">
    <property type="entry name" value="ADAMTS_ADAMTS-like"/>
</dbReference>
<dbReference type="PROSITE" id="PS50092">
    <property type="entry name" value="TSP1"/>
    <property type="match status" value="5"/>
</dbReference>
<dbReference type="InterPro" id="IPR045371">
    <property type="entry name" value="ADAMTS_CR_3"/>
</dbReference>
<evidence type="ECO:0000256" key="12">
    <source>
        <dbReference type="ARBA" id="ARBA00023157"/>
    </source>
</evidence>
<dbReference type="InterPro" id="IPR036383">
    <property type="entry name" value="TSP1_rpt_sf"/>
</dbReference>
<evidence type="ECO:0000259" key="21">
    <source>
        <dbReference type="PROSITE" id="PS50900"/>
    </source>
</evidence>
<evidence type="ECO:0000256" key="13">
    <source>
        <dbReference type="ARBA" id="ARBA00023180"/>
    </source>
</evidence>
<feature type="region of interest" description="Disordered" evidence="18">
    <location>
        <begin position="220"/>
        <end position="277"/>
    </location>
</feature>
<name>A0AAQ6ITC4_ANATE</name>
<keyword evidence="12 16" id="KW-1015">Disulfide bond</keyword>
<feature type="chain" id="PRO_5043613705" evidence="19">
    <location>
        <begin position="32"/>
        <end position="1303"/>
    </location>
</feature>
<evidence type="ECO:0000256" key="8">
    <source>
        <dbReference type="ARBA" id="ARBA00022737"/>
    </source>
</evidence>
<reference evidence="22 23" key="1">
    <citation type="submission" date="2021-04" db="EMBL/GenBank/DDBJ databases">
        <authorList>
            <consortium name="Wellcome Sanger Institute Data Sharing"/>
        </authorList>
    </citation>
    <scope>NUCLEOTIDE SEQUENCE [LARGE SCALE GENOMIC DNA]</scope>
</reference>
<sequence length="1303" mass="146895">MTFFRISAEWRSWTRPMLFIHLLCFVPLTKSVLLNRPGDAAGSQQKTSALLRSLNLPQRTEYEIVSPYEVNHQGVYISHEVAHHQRRRRRRSLSTDAGSSNAGSETIHFRLSGLGQDFHMELREASHSLIAPGFTVQVLGKNGTKSLWAYHQEELCFYQGSLRSRVNTSVALSTCMGMSGLIRAQDGDYFLRPVSRSLAQRENFTAPISHQPHILYKSERHNQTEQRGHQPPGPQKRSANSTPHTVTKRSTESQTEPVYNTATGGQHKRRQTQQNVQYGSDRGIQMEHHRTGHHQDNDYRRGKKQRQHFCGRRKKYMPKPPGEGVFILPDEYKFVPRNKRAVMMKKQIDQKLNVETLVVVDRKMMDNHGHENITTYVLTVLNMVSSLFKDGTIGGNINIVIVGLVLLDEDQDGLVINHHADHTLNSFCHWQSTLGGREGRHHDHAILLTGLDICSWKNEPCDTLGFAPISGMCSKYRSCTINEDTGLGLAFTIAHESGHNFGMVHDGEGNVCKKSEGNIMSPTLAGHNGIFSWSACSRQYLSRFLNSAQALCLSDEPRAVKEYRYPEKLPGELYDADTQCKWQFGEKAKLCTLDFKKDICKALWCHRVGRKCETKFMPAAEGSACGPDMWCRRGQCVKQGDEGPRPQHGHWSEWSSWSACSRSCESGVTYRDRQCNNPRPAFGGKFCEGPSRSYKLCNTGDCPPNATDYRAQQCAEFNSRQFRGWYYTWRPYTRVDDQDVCKLYCFAEGYDFFFALASKVKDGTLCSHDSSNVCIDGLCERVGCDRVLGSTAVPDSCGVCKGDNSTCKIYKGQYTRQHYTNQYYAVVTIPAGARSIRVMELNTSNSYLAVRDTQRHYYLNGHWTVDWPGRHPIAGAIFEYKRPYNRPESLISNGPTNETLVIEILLQGWNPGVRWEYTQRKSEEKKNHNKHNYTWAIIRSQCSATCARGQMNTKSACYKDLRVQVNTSYCNPKSRPATGSMPCNTQPCPASWSIGEWGVCSRSCGGGDQTRQVQCVQRTSQANVETLADSRCGKPTPARSQACNTKSCPPVWTTGPWSQCSRKCGNGLKKRTVLCTSTNPGAQTRTLPDSECAALTKPASQESCFIKRCQKQRKVQWFVSTWQECSVTCGHGHQARFIKCAEKDTAGKYRELAAKKCHHVPKPTVELHRPCIMASCPVRTTPPVYQWGMHHRTIFTPQPLPQPLPQPEWHSSPWSQCTVTCGGGVQARMVQCLVQGKPSPGCALHLKPSMSQACNTNFCPPSEKKDLACRDYFNWCYLVPQHGVCNHKFYGKQCCQSCSNSNL</sequence>
<dbReference type="GO" id="GO:0006508">
    <property type="term" value="P:proteolysis"/>
    <property type="evidence" value="ECO:0007669"/>
    <property type="project" value="UniProtKB-KW"/>
</dbReference>
<dbReference type="PANTHER" id="PTHR13723">
    <property type="entry name" value="ADAMTS A DISINTEGRIN AND METALLOPROTEASE WITH THROMBOSPONDIN MOTIFS PROTEASE"/>
    <property type="match status" value="1"/>
</dbReference>
<comment type="cofactor">
    <cofactor evidence="15">
        <name>Zn(2+)</name>
        <dbReference type="ChEBI" id="CHEBI:29105"/>
    </cofactor>
    <text evidence="15">Binds 1 zinc ion per subunit.</text>
</comment>
<dbReference type="FunFam" id="2.20.100.10:FF:000007">
    <property type="entry name" value="Thrombospondin 1"/>
    <property type="match status" value="1"/>
</dbReference>
<dbReference type="Gene3D" id="2.60.120.830">
    <property type="match status" value="1"/>
</dbReference>
<keyword evidence="6 15" id="KW-0479">Metal-binding</keyword>
<feature type="domain" description="PLAC" evidence="21">
    <location>
        <begin position="1265"/>
        <end position="1302"/>
    </location>
</feature>
<dbReference type="InterPro" id="IPR013273">
    <property type="entry name" value="ADAMTS/ADAMTS-like"/>
</dbReference>
<dbReference type="GeneTree" id="ENSGT00940000159433"/>
<keyword evidence="4" id="KW-0645">Protease</keyword>
<evidence type="ECO:0000256" key="9">
    <source>
        <dbReference type="ARBA" id="ARBA00022801"/>
    </source>
</evidence>
<evidence type="ECO:0000256" key="18">
    <source>
        <dbReference type="SAM" id="MobiDB-lite"/>
    </source>
</evidence>
<keyword evidence="13" id="KW-0325">Glycoprotein</keyword>
<evidence type="ECO:0000256" key="11">
    <source>
        <dbReference type="ARBA" id="ARBA00023049"/>
    </source>
</evidence>
<dbReference type="CDD" id="cd04273">
    <property type="entry name" value="ZnMc_ADAMTS_like"/>
    <property type="match status" value="1"/>
</dbReference>
<dbReference type="GO" id="GO:0030198">
    <property type="term" value="P:extracellular matrix organization"/>
    <property type="evidence" value="ECO:0007669"/>
    <property type="project" value="InterPro"/>
</dbReference>
<evidence type="ECO:0000259" key="20">
    <source>
        <dbReference type="PROSITE" id="PS50215"/>
    </source>
</evidence>
<protein>
    <submittedName>
        <fullName evidence="22">ADAM metallopeptidase with thrombospondin type 1 motif, 16</fullName>
    </submittedName>
</protein>
<feature type="binding site" evidence="15">
    <location>
        <position position="355"/>
    </location>
    <ligand>
        <name>Ca(2+)</name>
        <dbReference type="ChEBI" id="CHEBI:29108"/>
        <label>1</label>
    </ligand>
</feature>
<dbReference type="FunFam" id="2.60.120.830:FF:000001">
    <property type="entry name" value="A disintegrin and metalloproteinase with thrombospondin motifs 1"/>
    <property type="match status" value="1"/>
</dbReference>